<organism evidence="1 2">
    <name type="scientific">Burkholderia stagnalis</name>
    <dbReference type="NCBI Taxonomy" id="1503054"/>
    <lineage>
        <taxon>Bacteria</taxon>
        <taxon>Pseudomonadati</taxon>
        <taxon>Pseudomonadota</taxon>
        <taxon>Betaproteobacteria</taxon>
        <taxon>Burkholderiales</taxon>
        <taxon>Burkholderiaceae</taxon>
        <taxon>Burkholderia</taxon>
        <taxon>Burkholderia cepacia complex</taxon>
    </lineage>
</organism>
<dbReference type="AlphaFoldDB" id="A0A6L3N1T6"/>
<accession>A0A6L3N1T6</accession>
<comment type="caution">
    <text evidence="1">The sequence shown here is derived from an EMBL/GenBank/DDBJ whole genome shotgun (WGS) entry which is preliminary data.</text>
</comment>
<protein>
    <submittedName>
        <fullName evidence="1">Uncharacterized protein</fullName>
    </submittedName>
</protein>
<dbReference type="RefSeq" id="WP_150998587.1">
    <property type="nucleotide sequence ID" value="NZ_CABVPM010000004.1"/>
</dbReference>
<gene>
    <name evidence="1" type="ORF">F7R25_05455</name>
</gene>
<evidence type="ECO:0000313" key="2">
    <source>
        <dbReference type="Proteomes" id="UP000473470"/>
    </source>
</evidence>
<dbReference type="Proteomes" id="UP000473470">
    <property type="component" value="Unassembled WGS sequence"/>
</dbReference>
<name>A0A6L3N1T6_9BURK</name>
<evidence type="ECO:0000313" key="1">
    <source>
        <dbReference type="EMBL" id="KAB0640112.1"/>
    </source>
</evidence>
<proteinExistence type="predicted"/>
<dbReference type="EMBL" id="VZOK01000006">
    <property type="protein sequence ID" value="KAB0640112.1"/>
    <property type="molecule type" value="Genomic_DNA"/>
</dbReference>
<sequence length="215" mass="24290">MDDKTGVPIGLDGISLYYVADGSVPVKAEGRGLLYDDTPGEIMDAFSLMVGRDRHEKVFVIHSFEVRNSLVEPNSSGKFYSVSVFEPIGNILRQDGRSTDWFGVGYGWLSNGRKIVWKYPYQSRKDVRQAIDSPFALLMNSFNSISVRVRSKTYLFDESSIRGRTRKYLIEGDRAMVGEVTAGWCKINYSGGAKPIEMWLMCSALDVEEKVRRMN</sequence>
<reference evidence="1 2" key="1">
    <citation type="submission" date="2019-09" db="EMBL/GenBank/DDBJ databases">
        <title>Draft genome sequences of 48 bacterial type strains from the CCUG.</title>
        <authorList>
            <person name="Tunovic T."/>
            <person name="Pineiro-Iglesias B."/>
            <person name="Unosson C."/>
            <person name="Inganas E."/>
            <person name="Ohlen M."/>
            <person name="Cardew S."/>
            <person name="Jensie-Markopoulos S."/>
            <person name="Salva-Serra F."/>
            <person name="Jaen-Luchoro D."/>
            <person name="Karlsson R."/>
            <person name="Svensson-Stadler L."/>
            <person name="Chun J."/>
            <person name="Moore E."/>
        </authorList>
    </citation>
    <scope>NUCLEOTIDE SEQUENCE [LARGE SCALE GENOMIC DNA]</scope>
    <source>
        <strain evidence="1 2">CCUG 65686</strain>
    </source>
</reference>